<proteinExistence type="predicted"/>
<evidence type="ECO:0000313" key="1">
    <source>
        <dbReference type="Proteomes" id="UP000492821"/>
    </source>
</evidence>
<dbReference type="WBParaSite" id="Pan_g10586.t1">
    <property type="protein sequence ID" value="Pan_g10586.t1"/>
    <property type="gene ID" value="Pan_g10586"/>
</dbReference>
<protein>
    <submittedName>
        <fullName evidence="2">Uncharacterized protein</fullName>
    </submittedName>
</protein>
<accession>A0A7E4ZQ14</accession>
<dbReference type="AlphaFoldDB" id="A0A7E4ZQ14"/>
<evidence type="ECO:0000313" key="2">
    <source>
        <dbReference type="WBParaSite" id="Pan_g10586.t1"/>
    </source>
</evidence>
<sequence>MDRSSYRKTLGHECRPPNSRFGSQFALNRGFNPFCPFDCRLITGIGHLTPDRSVGLWWGKMPEGHLSHFYRFRLLQCTVIRPTYGSLLLTLWSDVVKVSAIPQSWVKDDMEKPY</sequence>
<organism evidence="1 2">
    <name type="scientific">Panagrellus redivivus</name>
    <name type="common">Microworm</name>
    <dbReference type="NCBI Taxonomy" id="6233"/>
    <lineage>
        <taxon>Eukaryota</taxon>
        <taxon>Metazoa</taxon>
        <taxon>Ecdysozoa</taxon>
        <taxon>Nematoda</taxon>
        <taxon>Chromadorea</taxon>
        <taxon>Rhabditida</taxon>
        <taxon>Tylenchina</taxon>
        <taxon>Panagrolaimomorpha</taxon>
        <taxon>Panagrolaimoidea</taxon>
        <taxon>Panagrolaimidae</taxon>
        <taxon>Panagrellus</taxon>
    </lineage>
</organism>
<reference evidence="1" key="1">
    <citation type="journal article" date="2013" name="Genetics">
        <title>The draft genome and transcriptome of Panagrellus redivivus are shaped by the harsh demands of a free-living lifestyle.</title>
        <authorList>
            <person name="Srinivasan J."/>
            <person name="Dillman A.R."/>
            <person name="Macchietto M.G."/>
            <person name="Heikkinen L."/>
            <person name="Lakso M."/>
            <person name="Fracchia K.M."/>
            <person name="Antoshechkin I."/>
            <person name="Mortazavi A."/>
            <person name="Wong G."/>
            <person name="Sternberg P.W."/>
        </authorList>
    </citation>
    <scope>NUCLEOTIDE SEQUENCE [LARGE SCALE GENOMIC DNA]</scope>
    <source>
        <strain evidence="1">MT8872</strain>
    </source>
</reference>
<keyword evidence="1" id="KW-1185">Reference proteome</keyword>
<dbReference type="Proteomes" id="UP000492821">
    <property type="component" value="Unassembled WGS sequence"/>
</dbReference>
<reference evidence="2" key="2">
    <citation type="submission" date="2020-10" db="UniProtKB">
        <authorList>
            <consortium name="WormBaseParasite"/>
        </authorList>
    </citation>
    <scope>IDENTIFICATION</scope>
</reference>
<name>A0A7E4ZQ14_PANRE</name>